<protein>
    <submittedName>
        <fullName evidence="1">Uncharacterized protein</fullName>
    </submittedName>
</protein>
<proteinExistence type="predicted"/>
<accession>A0ABS8UTG0</accession>
<evidence type="ECO:0000313" key="1">
    <source>
        <dbReference type="EMBL" id="MCD9561426.1"/>
    </source>
</evidence>
<organism evidence="1 2">
    <name type="scientific">Datura stramonium</name>
    <name type="common">Jimsonweed</name>
    <name type="synonym">Common thornapple</name>
    <dbReference type="NCBI Taxonomy" id="4076"/>
    <lineage>
        <taxon>Eukaryota</taxon>
        <taxon>Viridiplantae</taxon>
        <taxon>Streptophyta</taxon>
        <taxon>Embryophyta</taxon>
        <taxon>Tracheophyta</taxon>
        <taxon>Spermatophyta</taxon>
        <taxon>Magnoliopsida</taxon>
        <taxon>eudicotyledons</taxon>
        <taxon>Gunneridae</taxon>
        <taxon>Pentapetalae</taxon>
        <taxon>asterids</taxon>
        <taxon>lamiids</taxon>
        <taxon>Solanales</taxon>
        <taxon>Solanaceae</taxon>
        <taxon>Solanoideae</taxon>
        <taxon>Datureae</taxon>
        <taxon>Datura</taxon>
    </lineage>
</organism>
<evidence type="ECO:0000313" key="2">
    <source>
        <dbReference type="Proteomes" id="UP000823775"/>
    </source>
</evidence>
<sequence>MWDSPKPMWDSPKASLTLTHPPLGLSVLVEVFPTTGPTPALIPIVTAQAPLVEIVCIGAFTPHGFKMRLQGKGIQELIKHSLFSSPTNVGFAKTNGSPFLNATPHYGGEGLPAAAVPTI</sequence>
<name>A0ABS8UTG0_DATST</name>
<gene>
    <name evidence="1" type="ORF">HAX54_020532</name>
</gene>
<dbReference type="EMBL" id="JACEIK010002474">
    <property type="protein sequence ID" value="MCD9561426.1"/>
    <property type="molecule type" value="Genomic_DNA"/>
</dbReference>
<reference evidence="1 2" key="1">
    <citation type="journal article" date="2021" name="BMC Genomics">
        <title>Datura genome reveals duplications of psychoactive alkaloid biosynthetic genes and high mutation rate following tissue culture.</title>
        <authorList>
            <person name="Rajewski A."/>
            <person name="Carter-House D."/>
            <person name="Stajich J."/>
            <person name="Litt A."/>
        </authorList>
    </citation>
    <scope>NUCLEOTIDE SEQUENCE [LARGE SCALE GENOMIC DNA]</scope>
    <source>
        <strain evidence="1">AR-01</strain>
    </source>
</reference>
<comment type="caution">
    <text evidence="1">The sequence shown here is derived from an EMBL/GenBank/DDBJ whole genome shotgun (WGS) entry which is preliminary data.</text>
</comment>
<dbReference type="Proteomes" id="UP000823775">
    <property type="component" value="Unassembled WGS sequence"/>
</dbReference>
<keyword evidence="2" id="KW-1185">Reference proteome</keyword>